<dbReference type="Pfam" id="PF03171">
    <property type="entry name" value="2OG-FeII_Oxy"/>
    <property type="match status" value="1"/>
</dbReference>
<dbReference type="InterPro" id="IPR050231">
    <property type="entry name" value="Iron_ascorbate_oxido_reductase"/>
</dbReference>
<dbReference type="AlphaFoldDB" id="A0A1G4IAG4"/>
<keyword evidence="3 4" id="KW-0408">Iron</keyword>
<evidence type="ECO:0000256" key="1">
    <source>
        <dbReference type="ARBA" id="ARBA00022723"/>
    </source>
</evidence>
<name>A0A1G4IAG4_TRYEQ</name>
<comment type="similarity">
    <text evidence="4">Belongs to the iron/ascorbate-dependent oxidoreductase family.</text>
</comment>
<organism evidence="6 7">
    <name type="scientific">Trypanosoma equiperdum</name>
    <dbReference type="NCBI Taxonomy" id="5694"/>
    <lineage>
        <taxon>Eukaryota</taxon>
        <taxon>Discoba</taxon>
        <taxon>Euglenozoa</taxon>
        <taxon>Kinetoplastea</taxon>
        <taxon>Metakinetoplastina</taxon>
        <taxon>Trypanosomatida</taxon>
        <taxon>Trypanosomatidae</taxon>
        <taxon>Trypanosoma</taxon>
    </lineage>
</organism>
<dbReference type="Gene3D" id="2.60.120.330">
    <property type="entry name" value="B-lactam Antibiotic, Isopenicillin N Synthase, Chain"/>
    <property type="match status" value="1"/>
</dbReference>
<dbReference type="InterPro" id="IPR005123">
    <property type="entry name" value="Oxoglu/Fe-dep_dioxygenase_dom"/>
</dbReference>
<dbReference type="PRINTS" id="PR00682">
    <property type="entry name" value="IPNSYNTHASE"/>
</dbReference>
<keyword evidence="7" id="KW-1185">Reference proteome</keyword>
<keyword evidence="1 4" id="KW-0479">Metal-binding</keyword>
<evidence type="ECO:0000313" key="6">
    <source>
        <dbReference type="EMBL" id="SCU68901.1"/>
    </source>
</evidence>
<dbReference type="RefSeq" id="XP_067079966.1">
    <property type="nucleotide sequence ID" value="XM_067223865.1"/>
</dbReference>
<protein>
    <submittedName>
        <fullName evidence="6">Iron/ascorbate oxidoreductase family protein, putative</fullName>
    </submittedName>
</protein>
<dbReference type="VEuPathDB" id="TriTrypDB:TEOVI_000473700"/>
<evidence type="ECO:0000256" key="3">
    <source>
        <dbReference type="ARBA" id="ARBA00023004"/>
    </source>
</evidence>
<dbReference type="Pfam" id="PF14226">
    <property type="entry name" value="DIOX_N"/>
    <property type="match status" value="1"/>
</dbReference>
<dbReference type="GeneID" id="92378677"/>
<evidence type="ECO:0000256" key="2">
    <source>
        <dbReference type="ARBA" id="ARBA00023002"/>
    </source>
</evidence>
<dbReference type="InterPro" id="IPR027443">
    <property type="entry name" value="IPNS-like_sf"/>
</dbReference>
<dbReference type="GO" id="GO:0016491">
    <property type="term" value="F:oxidoreductase activity"/>
    <property type="evidence" value="ECO:0007669"/>
    <property type="project" value="UniProtKB-KW"/>
</dbReference>
<dbReference type="EMBL" id="CZPT02001105">
    <property type="protein sequence ID" value="SCU68901.1"/>
    <property type="molecule type" value="Genomic_DNA"/>
</dbReference>
<reference evidence="6" key="1">
    <citation type="submission" date="2016-09" db="EMBL/GenBank/DDBJ databases">
        <authorList>
            <person name="Hebert L."/>
            <person name="Moumen B."/>
        </authorList>
    </citation>
    <scope>NUCLEOTIDE SEQUENCE [LARGE SCALE GENOMIC DNA]</scope>
    <source>
        <strain evidence="6">OVI</strain>
    </source>
</reference>
<dbReference type="PANTHER" id="PTHR47990">
    <property type="entry name" value="2-OXOGLUTARATE (2OG) AND FE(II)-DEPENDENT OXYGENASE SUPERFAMILY PROTEIN-RELATED"/>
    <property type="match status" value="1"/>
</dbReference>
<dbReference type="PROSITE" id="PS51471">
    <property type="entry name" value="FE2OG_OXY"/>
    <property type="match status" value="1"/>
</dbReference>
<gene>
    <name evidence="6" type="ORF">TEOVI_000473700</name>
</gene>
<dbReference type="InterPro" id="IPR026992">
    <property type="entry name" value="DIOX_N"/>
</dbReference>
<evidence type="ECO:0000256" key="4">
    <source>
        <dbReference type="RuleBase" id="RU003682"/>
    </source>
</evidence>
<sequence length="319" mass="36411">MTRASLPVIDVSPLFGGESAEKERVSKQIDNACRTWGFFYIVGHPIQQEQIDKVLKLADTFFSLPMEEKLKLDVRKGRLYRGYTAPGVEEADVGKVYTYETFTTGYHLPKHHPDVMAGKPLRGPNIHPTQVRGWMEGMEGHYRDMWALALVLLRAMAQAIGLQEDFFDSKFMDPLCELNIKHYVPLSQTKEETTLLIEHSDFGVMTLLYQDASGGLQVRDSSGELMDVPPVEGSFVVNLGDMMEMWTNGQYRSTKHRVVATDKERYSMPFFCNPNPNVIVKCLDNCHSEENPPRYPPVRAVDWILKRFAEAYGKDYSKM</sequence>
<dbReference type="FunFam" id="2.60.120.330:FF:000006">
    <property type="entry name" value="2-oxoglutarate-Fe(II) type oxidoreductase hxnY"/>
    <property type="match status" value="1"/>
</dbReference>
<dbReference type="GO" id="GO:0046872">
    <property type="term" value="F:metal ion binding"/>
    <property type="evidence" value="ECO:0007669"/>
    <property type="project" value="UniProtKB-KW"/>
</dbReference>
<accession>A0A1G4IAG4</accession>
<keyword evidence="2 4" id="KW-0560">Oxidoreductase</keyword>
<dbReference type="InterPro" id="IPR044861">
    <property type="entry name" value="IPNS-like_FE2OG_OXY"/>
</dbReference>
<evidence type="ECO:0000313" key="7">
    <source>
        <dbReference type="Proteomes" id="UP000195570"/>
    </source>
</evidence>
<evidence type="ECO:0000259" key="5">
    <source>
        <dbReference type="PROSITE" id="PS51471"/>
    </source>
</evidence>
<proteinExistence type="inferred from homology"/>
<feature type="domain" description="Fe2OG dioxygenase" evidence="5">
    <location>
        <begin position="170"/>
        <end position="274"/>
    </location>
</feature>
<dbReference type="SUPFAM" id="SSF51197">
    <property type="entry name" value="Clavaminate synthase-like"/>
    <property type="match status" value="1"/>
</dbReference>
<comment type="caution">
    <text evidence="6">The sequence shown here is derived from an EMBL/GenBank/DDBJ whole genome shotgun (WGS) entry which is preliminary data.</text>
</comment>
<dbReference type="Proteomes" id="UP000195570">
    <property type="component" value="Unassembled WGS sequence"/>
</dbReference>